<organism evidence="3 4">
    <name type="scientific">Geomobilimonas luticola</name>
    <dbReference type="NCBI Taxonomy" id="1114878"/>
    <lineage>
        <taxon>Bacteria</taxon>
        <taxon>Pseudomonadati</taxon>
        <taxon>Thermodesulfobacteriota</taxon>
        <taxon>Desulfuromonadia</taxon>
        <taxon>Geobacterales</taxon>
        <taxon>Geobacteraceae</taxon>
        <taxon>Geomobilimonas</taxon>
    </lineage>
</organism>
<dbReference type="GO" id="GO:0052621">
    <property type="term" value="F:diguanylate cyclase activity"/>
    <property type="evidence" value="ECO:0007669"/>
    <property type="project" value="UniProtKB-EC"/>
</dbReference>
<feature type="transmembrane region" description="Helical" evidence="1">
    <location>
        <begin position="20"/>
        <end position="38"/>
    </location>
</feature>
<dbReference type="InterPro" id="IPR000160">
    <property type="entry name" value="GGDEF_dom"/>
</dbReference>
<dbReference type="SMART" id="SM00267">
    <property type="entry name" value="GGDEF"/>
    <property type="match status" value="1"/>
</dbReference>
<evidence type="ECO:0000313" key="4">
    <source>
        <dbReference type="Proteomes" id="UP000756860"/>
    </source>
</evidence>
<keyword evidence="1" id="KW-1133">Transmembrane helix</keyword>
<evidence type="ECO:0000313" key="3">
    <source>
        <dbReference type="EMBL" id="MBT0654551.1"/>
    </source>
</evidence>
<gene>
    <name evidence="3" type="ORF">KI810_15980</name>
</gene>
<proteinExistence type="predicted"/>
<comment type="caution">
    <text evidence="3">The sequence shown here is derived from an EMBL/GenBank/DDBJ whole genome shotgun (WGS) entry which is preliminary data.</text>
</comment>
<feature type="domain" description="GGDEF" evidence="2">
    <location>
        <begin position="154"/>
        <end position="286"/>
    </location>
</feature>
<keyword evidence="3" id="KW-0808">Transferase</keyword>
<dbReference type="SUPFAM" id="SSF55073">
    <property type="entry name" value="Nucleotide cyclase"/>
    <property type="match status" value="1"/>
</dbReference>
<dbReference type="Pfam" id="PF00990">
    <property type="entry name" value="GGDEF"/>
    <property type="match status" value="1"/>
</dbReference>
<keyword evidence="4" id="KW-1185">Reference proteome</keyword>
<dbReference type="EC" id="2.7.7.65" evidence="3"/>
<dbReference type="EMBL" id="JAHCVK010000011">
    <property type="protein sequence ID" value="MBT0654551.1"/>
    <property type="molecule type" value="Genomic_DNA"/>
</dbReference>
<accession>A0ABS5SGS0</accession>
<dbReference type="InterPro" id="IPR029787">
    <property type="entry name" value="Nucleotide_cyclase"/>
</dbReference>
<protein>
    <submittedName>
        <fullName evidence="3">Diguanylate cyclase</fullName>
        <ecNumber evidence="3">2.7.7.65</ecNumber>
    </submittedName>
</protein>
<dbReference type="Proteomes" id="UP000756860">
    <property type="component" value="Unassembled WGS sequence"/>
</dbReference>
<dbReference type="InterPro" id="IPR043128">
    <property type="entry name" value="Rev_trsase/Diguanyl_cyclase"/>
</dbReference>
<evidence type="ECO:0000259" key="2">
    <source>
        <dbReference type="PROSITE" id="PS50887"/>
    </source>
</evidence>
<dbReference type="Gene3D" id="3.30.70.270">
    <property type="match status" value="1"/>
</dbReference>
<reference evidence="3 4" key="1">
    <citation type="submission" date="2021-05" db="EMBL/GenBank/DDBJ databases">
        <title>The draft genome of Geobacter luticola JCM 17780.</title>
        <authorList>
            <person name="Xu Z."/>
            <person name="Masuda Y."/>
            <person name="Itoh H."/>
            <person name="Senoo K."/>
        </authorList>
    </citation>
    <scope>NUCLEOTIDE SEQUENCE [LARGE SCALE GENOMIC DNA]</scope>
    <source>
        <strain evidence="3 4">JCM 17780</strain>
    </source>
</reference>
<dbReference type="NCBIfam" id="TIGR00254">
    <property type="entry name" value="GGDEF"/>
    <property type="match status" value="1"/>
</dbReference>
<keyword evidence="3" id="KW-0548">Nucleotidyltransferase</keyword>
<name>A0ABS5SGS0_9BACT</name>
<evidence type="ECO:0000256" key="1">
    <source>
        <dbReference type="SAM" id="Phobius"/>
    </source>
</evidence>
<keyword evidence="1" id="KW-0812">Transmembrane</keyword>
<keyword evidence="1" id="KW-0472">Membrane</keyword>
<dbReference type="PROSITE" id="PS50887">
    <property type="entry name" value="GGDEF"/>
    <property type="match status" value="1"/>
</dbReference>
<sequence>MGVDAVNELEEYLHKQSRLFLAMLGFVLAVLLSLVDYLNPGIHLDFAYMLPIALVSWYGSRWGGMAMACGCACVWLVTGKQPLDSLATFAVNGLNFAMLLGSFAAFSLVVSTLRRERVINRHLALYDRGSGACTRNFFSELAGAEISRAQRYGRPFTLACVNFRYGEGTQPSLGCRNEGAVLRKIARAIRVNTRSCDVVGLQRDNEFVLLLPETDNESADIVLRKLYDRLAELLRKNEWGLLVGVGAVTFLRPPETVDELLEKAERLTIRVREGGMGKTVHEVCTNPSLYA</sequence>
<feature type="transmembrane region" description="Helical" evidence="1">
    <location>
        <begin position="89"/>
        <end position="113"/>
    </location>
</feature>
<feature type="transmembrane region" description="Helical" evidence="1">
    <location>
        <begin position="50"/>
        <end position="77"/>
    </location>
</feature>
<dbReference type="RefSeq" id="WP_214176559.1">
    <property type="nucleotide sequence ID" value="NZ_JAHCVK010000011.1"/>
</dbReference>